<dbReference type="InterPro" id="IPR003583">
    <property type="entry name" value="Hlx-hairpin-Hlx_DNA-bd_motif"/>
</dbReference>
<dbReference type="RefSeq" id="WP_034967106.1">
    <property type="nucleotide sequence ID" value="NZ_CP012542.1"/>
</dbReference>
<evidence type="ECO:0000313" key="9">
    <source>
        <dbReference type="Proteomes" id="UP000503264"/>
    </source>
</evidence>
<sequence length="184" mass="19799">MIKAIDGVITRKDPAFVILKTASGVSYGIFVSLFCSAKLESGARVELNITQIIREDANLLYGFLDLNEQKMFEMLIKLSGIGASTAMAVCSSLSSSNFMSAVINGDDETLKRVPGIGAKTARRIIAELSDAKLITEENVPNHASEAAMALEALGFKREKIVKILAECKATDTSELVKEALKKLA</sequence>
<dbReference type="SUPFAM" id="SSF47781">
    <property type="entry name" value="RuvA domain 2-like"/>
    <property type="match status" value="1"/>
</dbReference>
<dbReference type="Pfam" id="PF01330">
    <property type="entry name" value="RuvA_N"/>
    <property type="match status" value="1"/>
</dbReference>
<protein>
    <recommendedName>
        <fullName evidence="6">Holliday junction branch migration complex subunit RuvA</fullName>
    </recommendedName>
</protein>
<dbReference type="Pfam" id="PF14520">
    <property type="entry name" value="HHH_5"/>
    <property type="match status" value="1"/>
</dbReference>
<feature type="region of interest" description="Domain I" evidence="6">
    <location>
        <begin position="1"/>
        <end position="64"/>
    </location>
</feature>
<evidence type="ECO:0000256" key="4">
    <source>
        <dbReference type="ARBA" id="ARBA00023172"/>
    </source>
</evidence>
<dbReference type="Proteomes" id="UP000503264">
    <property type="component" value="Chromosome"/>
</dbReference>
<comment type="caution">
    <text evidence="6">Lacks conserved residue(s) required for the propagation of feature annotation.</text>
</comment>
<feature type="domain" description="Helix-hairpin-helix DNA-binding motif class 1" evidence="7">
    <location>
        <begin position="108"/>
        <end position="127"/>
    </location>
</feature>
<comment type="subunit">
    <text evidence="6">Homotetramer. Forms an RuvA(8)-RuvB(12)-Holliday junction (HJ) complex. HJ DNA is sandwiched between 2 RuvA tetramers; dsDNA enters through RuvA and exits via RuvB. An RuvB hexamer assembles on each DNA strand where it exits the tetramer. Each RuvB hexamer is contacted by two RuvA subunits (via domain III) on 2 adjacent RuvB subunits; this complex drives branch migration. In the full resolvosome a probable DNA-RuvA(4)-RuvB(12)-RuvC(2) complex forms which resolves the HJ.</text>
</comment>
<dbReference type="NCBIfam" id="TIGR00084">
    <property type="entry name" value="ruvA"/>
    <property type="match status" value="1"/>
</dbReference>
<comment type="subcellular location">
    <subcellularLocation>
        <location evidence="6">Cytoplasm</location>
    </subcellularLocation>
</comment>
<organism evidence="8 9">
    <name type="scientific">Campylobacter mucosalis CCUG 21559</name>
    <dbReference type="NCBI Taxonomy" id="1032067"/>
    <lineage>
        <taxon>Bacteria</taxon>
        <taxon>Pseudomonadati</taxon>
        <taxon>Campylobacterota</taxon>
        <taxon>Epsilonproteobacteria</taxon>
        <taxon>Campylobacterales</taxon>
        <taxon>Campylobacteraceae</taxon>
        <taxon>Campylobacter</taxon>
    </lineage>
</organism>
<comment type="domain">
    <text evidence="6">Has three domains with a flexible linker between the domains II and III and assumes an 'L' shape. Domain III is highly mobile and contacts RuvB.</text>
</comment>
<dbReference type="Pfam" id="PF07499">
    <property type="entry name" value="RuvA_C"/>
    <property type="match status" value="1"/>
</dbReference>
<dbReference type="InterPro" id="IPR000085">
    <property type="entry name" value="RuvA"/>
</dbReference>
<dbReference type="GO" id="GO:0016787">
    <property type="term" value="F:hydrolase activity"/>
    <property type="evidence" value="ECO:0007669"/>
    <property type="project" value="UniProtKB-KW"/>
</dbReference>
<proteinExistence type="inferred from homology"/>
<dbReference type="InterPro" id="IPR036267">
    <property type="entry name" value="RuvA_C_sf"/>
</dbReference>
<name>A0A6G5QHN1_9BACT</name>
<evidence type="ECO:0000256" key="1">
    <source>
        <dbReference type="ARBA" id="ARBA00022490"/>
    </source>
</evidence>
<dbReference type="InterPro" id="IPR013849">
    <property type="entry name" value="DNA_helicase_Holl-junc_RuvA_I"/>
</dbReference>
<evidence type="ECO:0000259" key="7">
    <source>
        <dbReference type="SMART" id="SM00278"/>
    </source>
</evidence>
<dbReference type="Gene3D" id="1.10.8.10">
    <property type="entry name" value="DNA helicase RuvA subunit, C-terminal domain"/>
    <property type="match status" value="1"/>
</dbReference>
<dbReference type="GO" id="GO:0006281">
    <property type="term" value="P:DNA repair"/>
    <property type="evidence" value="ECO:0007669"/>
    <property type="project" value="UniProtKB-UniRule"/>
</dbReference>
<dbReference type="Gene3D" id="2.40.50.140">
    <property type="entry name" value="Nucleic acid-binding proteins"/>
    <property type="match status" value="1"/>
</dbReference>
<dbReference type="GO" id="GO:0009379">
    <property type="term" value="C:Holliday junction helicase complex"/>
    <property type="evidence" value="ECO:0007669"/>
    <property type="project" value="InterPro"/>
</dbReference>
<comment type="similarity">
    <text evidence="6">Belongs to the RuvA family.</text>
</comment>
<keyword evidence="9" id="KW-1185">Reference proteome</keyword>
<keyword evidence="1 6" id="KW-0963">Cytoplasm</keyword>
<evidence type="ECO:0000256" key="6">
    <source>
        <dbReference type="HAMAP-Rule" id="MF_00031"/>
    </source>
</evidence>
<dbReference type="SUPFAM" id="SSF50249">
    <property type="entry name" value="Nucleic acid-binding proteins"/>
    <property type="match status" value="1"/>
</dbReference>
<dbReference type="GO" id="GO:0009378">
    <property type="term" value="F:four-way junction helicase activity"/>
    <property type="evidence" value="ECO:0007669"/>
    <property type="project" value="InterPro"/>
</dbReference>
<reference evidence="8 9" key="1">
    <citation type="submission" date="2016-07" db="EMBL/GenBank/DDBJ databases">
        <title>Comparative genomics of the Campylobacter concisus group.</title>
        <authorList>
            <person name="Miller W.G."/>
            <person name="Yee E."/>
            <person name="Chapman M.H."/>
            <person name="Huynh S."/>
            <person name="Bono J.L."/>
            <person name="On S.L.W."/>
            <person name="StLeger J."/>
            <person name="Foster G."/>
            <person name="Parker C.T."/>
        </authorList>
    </citation>
    <scope>NUCLEOTIDE SEQUENCE [LARGE SCALE GENOMIC DNA]</scope>
    <source>
        <strain evidence="8 9">CCUG 21559</strain>
    </source>
</reference>
<dbReference type="CDD" id="cd14332">
    <property type="entry name" value="UBA_RuvA_C"/>
    <property type="match status" value="1"/>
</dbReference>
<keyword evidence="5 6" id="KW-0234">DNA repair</keyword>
<dbReference type="InterPro" id="IPR012340">
    <property type="entry name" value="NA-bd_OB-fold"/>
</dbReference>
<dbReference type="GO" id="GO:0048476">
    <property type="term" value="C:Holliday junction resolvase complex"/>
    <property type="evidence" value="ECO:0007669"/>
    <property type="project" value="UniProtKB-UniRule"/>
</dbReference>
<dbReference type="GO" id="GO:0005524">
    <property type="term" value="F:ATP binding"/>
    <property type="evidence" value="ECO:0007669"/>
    <property type="project" value="InterPro"/>
</dbReference>
<accession>A0A6G5QHN1</accession>
<feature type="region of interest" description="Domain III" evidence="6">
    <location>
        <begin position="139"/>
        <end position="184"/>
    </location>
</feature>
<evidence type="ECO:0000256" key="3">
    <source>
        <dbReference type="ARBA" id="ARBA00023125"/>
    </source>
</evidence>
<dbReference type="InterPro" id="IPR011114">
    <property type="entry name" value="RuvA_C"/>
</dbReference>
<evidence type="ECO:0000256" key="2">
    <source>
        <dbReference type="ARBA" id="ARBA00022763"/>
    </source>
</evidence>
<feature type="domain" description="Helix-hairpin-helix DNA-binding motif class 1" evidence="7">
    <location>
        <begin position="73"/>
        <end position="92"/>
    </location>
</feature>
<dbReference type="EMBL" id="CP012542">
    <property type="protein sequence ID" value="QCD45109.1"/>
    <property type="molecule type" value="Genomic_DNA"/>
</dbReference>
<dbReference type="Gene3D" id="1.10.150.20">
    <property type="entry name" value="5' to 3' exonuclease, C-terminal subdomain"/>
    <property type="match status" value="1"/>
</dbReference>
<evidence type="ECO:0000256" key="5">
    <source>
        <dbReference type="ARBA" id="ARBA00023204"/>
    </source>
</evidence>
<dbReference type="GO" id="GO:0005737">
    <property type="term" value="C:cytoplasm"/>
    <property type="evidence" value="ECO:0007669"/>
    <property type="project" value="UniProtKB-SubCell"/>
</dbReference>
<dbReference type="AlphaFoldDB" id="A0A6G5QHN1"/>
<dbReference type="SMART" id="SM00278">
    <property type="entry name" value="HhH1"/>
    <property type="match status" value="2"/>
</dbReference>
<dbReference type="InterPro" id="IPR010994">
    <property type="entry name" value="RuvA_2-like"/>
</dbReference>
<comment type="function">
    <text evidence="6">The RuvA-RuvB-RuvC complex processes Holliday junction (HJ) DNA during genetic recombination and DNA repair, while the RuvA-RuvB complex plays an important role in the rescue of blocked DNA replication forks via replication fork reversal (RFR). RuvA specifically binds to HJ cruciform DNA, conferring on it an open structure. The RuvB hexamer acts as an ATP-dependent pump, pulling dsDNA into and through the RuvAB complex. HJ branch migration allows RuvC to scan DNA until it finds its consensus sequence, where it cleaves and resolves the cruciform DNA.</text>
</comment>
<evidence type="ECO:0000313" key="8">
    <source>
        <dbReference type="EMBL" id="QCD45109.1"/>
    </source>
</evidence>
<dbReference type="SUPFAM" id="SSF46929">
    <property type="entry name" value="DNA helicase RuvA subunit, C-terminal domain"/>
    <property type="match status" value="1"/>
</dbReference>
<dbReference type="GO" id="GO:0006310">
    <property type="term" value="P:DNA recombination"/>
    <property type="evidence" value="ECO:0007669"/>
    <property type="project" value="UniProtKB-UniRule"/>
</dbReference>
<keyword evidence="8" id="KW-0378">Hydrolase</keyword>
<keyword evidence="2 6" id="KW-0227">DNA damage</keyword>
<gene>
    <name evidence="6 8" type="primary">ruvA</name>
    <name evidence="8" type="ORF">CMUC_1345</name>
</gene>
<keyword evidence="3 6" id="KW-0238">DNA-binding</keyword>
<keyword evidence="4 6" id="KW-0233">DNA recombination</keyword>
<dbReference type="GO" id="GO:0000400">
    <property type="term" value="F:four-way junction DNA binding"/>
    <property type="evidence" value="ECO:0007669"/>
    <property type="project" value="UniProtKB-UniRule"/>
</dbReference>
<dbReference type="HAMAP" id="MF_00031">
    <property type="entry name" value="DNA_HJ_migration_RuvA"/>
    <property type="match status" value="1"/>
</dbReference>